<evidence type="ECO:0000256" key="2">
    <source>
        <dbReference type="ARBA" id="ARBA00022679"/>
    </source>
</evidence>
<feature type="compositionally biased region" description="Low complexity" evidence="3">
    <location>
        <begin position="26"/>
        <end position="35"/>
    </location>
</feature>
<evidence type="ECO:0000259" key="4">
    <source>
        <dbReference type="Pfam" id="PF00534"/>
    </source>
</evidence>
<proteinExistence type="predicted"/>
<feature type="domain" description="Glycosyl transferase family 1" evidence="4">
    <location>
        <begin position="274"/>
        <end position="434"/>
    </location>
</feature>
<accession>A0A4P6EIW9</accession>
<organism evidence="5 6">
    <name type="scientific">Xylanimonas allomyrinae</name>
    <dbReference type="NCBI Taxonomy" id="2509459"/>
    <lineage>
        <taxon>Bacteria</taxon>
        <taxon>Bacillati</taxon>
        <taxon>Actinomycetota</taxon>
        <taxon>Actinomycetes</taxon>
        <taxon>Micrococcales</taxon>
        <taxon>Promicromonosporaceae</taxon>
        <taxon>Xylanimonas</taxon>
    </lineage>
</organism>
<dbReference type="Pfam" id="PF00534">
    <property type="entry name" value="Glycos_transf_1"/>
    <property type="match status" value="1"/>
</dbReference>
<dbReference type="OrthoDB" id="9810929at2"/>
<dbReference type="InterPro" id="IPR001296">
    <property type="entry name" value="Glyco_trans_1"/>
</dbReference>
<protein>
    <recommendedName>
        <fullName evidence="1">D-inositol 3-phosphate glycosyltransferase</fullName>
    </recommendedName>
</protein>
<dbReference type="PANTHER" id="PTHR45947:SF3">
    <property type="entry name" value="SULFOQUINOVOSYL TRANSFERASE SQD2"/>
    <property type="match status" value="1"/>
</dbReference>
<evidence type="ECO:0000313" key="6">
    <source>
        <dbReference type="Proteomes" id="UP000291758"/>
    </source>
</evidence>
<dbReference type="InterPro" id="IPR050194">
    <property type="entry name" value="Glycosyltransferase_grp1"/>
</dbReference>
<gene>
    <name evidence="5" type="ORF">ET495_00095</name>
</gene>
<keyword evidence="6" id="KW-1185">Reference proteome</keyword>
<evidence type="ECO:0000256" key="1">
    <source>
        <dbReference type="ARBA" id="ARBA00021292"/>
    </source>
</evidence>
<evidence type="ECO:0000313" key="5">
    <source>
        <dbReference type="EMBL" id="QAY61966.1"/>
    </source>
</evidence>
<reference evidence="5 6" key="1">
    <citation type="submission" date="2019-01" db="EMBL/GenBank/DDBJ databases">
        <title>Genome sequencing of strain 2JSPR-7.</title>
        <authorList>
            <person name="Heo J."/>
            <person name="Kim S.-J."/>
            <person name="Kim J.-S."/>
            <person name="Hong S.-B."/>
            <person name="Kwon S.-W."/>
        </authorList>
    </citation>
    <scope>NUCLEOTIDE SEQUENCE [LARGE SCALE GENOMIC DNA]</scope>
    <source>
        <strain evidence="5 6">2JSPR-7</strain>
    </source>
</reference>
<dbReference type="Proteomes" id="UP000291758">
    <property type="component" value="Chromosome"/>
</dbReference>
<keyword evidence="2 5" id="KW-0808">Transferase</keyword>
<dbReference type="EMBL" id="CP035495">
    <property type="protein sequence ID" value="QAY61966.1"/>
    <property type="molecule type" value="Genomic_DNA"/>
</dbReference>
<dbReference type="Gene3D" id="3.40.50.2000">
    <property type="entry name" value="Glycogen Phosphorylase B"/>
    <property type="match status" value="1"/>
</dbReference>
<dbReference type="AlphaFoldDB" id="A0A4P6EIW9"/>
<evidence type="ECO:0000256" key="3">
    <source>
        <dbReference type="SAM" id="MobiDB-lite"/>
    </source>
</evidence>
<dbReference type="KEGG" id="xyl:ET495_00095"/>
<name>A0A4P6EIW9_9MICO</name>
<dbReference type="GO" id="GO:0016757">
    <property type="term" value="F:glycosyltransferase activity"/>
    <property type="evidence" value="ECO:0007669"/>
    <property type="project" value="InterPro"/>
</dbReference>
<dbReference type="PANTHER" id="PTHR45947">
    <property type="entry name" value="SULFOQUINOVOSYL TRANSFERASE SQD2"/>
    <property type="match status" value="1"/>
</dbReference>
<dbReference type="SUPFAM" id="SSF53756">
    <property type="entry name" value="UDP-Glycosyltransferase/glycogen phosphorylase"/>
    <property type="match status" value="1"/>
</dbReference>
<feature type="region of interest" description="Disordered" evidence="3">
    <location>
        <begin position="15"/>
        <end position="60"/>
    </location>
</feature>
<sequence length="466" mass="51054">MYCVPTPADSALTFAPGGTSPVDTNPVRVPVPSSVGRLHRDSRRTPADDAPLTRPDGGTRPRVLLVAPAADGEDISEAWNAYQWVRLLAEETDLTVLTSWKRGHTPLSRQLPGVRIIEWSEAPLVGRVERLNSLMQPGYPLFYWRARRWIRRRLAAGERFDVAAQVIPVAMRYPSPAAGLGIPLVVGPVGGSLPSPAAFVAEEGATPWYQRLRALDKFRLTHDRALRRTYESAACVIGIAPYVAEFLDGLALRRFEAMSEVALLDLPRAPHGVRPEGPIRLLHVGRTIRTKGLRDAIRAMAALRDLDVVLDVLGDGNDRAACEALVRELRLDDRVTFHGMVPRATVHEFYTRADVFVFPSYREPGGGVILEALSYGLPLVITDRGGPASFVTDACAYRVPAVSPEQLSADCATAIRELVENADLRVQMGAAARELAASTHLWSHRVHRMLGLFEELAGAGITRTAR</sequence>